<sequence>MSDPTIERIEAELRQSRFEPWDVELFLAKRHQAKIDALTRSDEASPWDRRWTVAKELSVLAFAFIGYLTVMAMAGVWLLTGQLPIQPVS</sequence>
<reference evidence="2 3" key="1">
    <citation type="submission" date="2019-12" db="EMBL/GenBank/DDBJ databases">
        <title>Genomic-based taxomic classification of the family Erythrobacteraceae.</title>
        <authorList>
            <person name="Xu L."/>
        </authorList>
    </citation>
    <scope>NUCLEOTIDE SEQUENCE [LARGE SCALE GENOMIC DNA]</scope>
    <source>
        <strain evidence="2 3">H32</strain>
    </source>
</reference>
<keyword evidence="3" id="KW-1185">Reference proteome</keyword>
<dbReference type="RefSeq" id="WP_160732420.1">
    <property type="nucleotide sequence ID" value="NZ_WTYO01000001.1"/>
</dbReference>
<keyword evidence="1" id="KW-0472">Membrane</keyword>
<evidence type="ECO:0000313" key="3">
    <source>
        <dbReference type="Proteomes" id="UP000444401"/>
    </source>
</evidence>
<dbReference type="Proteomes" id="UP000444401">
    <property type="component" value="Unassembled WGS sequence"/>
</dbReference>
<comment type="caution">
    <text evidence="2">The sequence shown here is derived from an EMBL/GenBank/DDBJ whole genome shotgun (WGS) entry which is preliminary data.</text>
</comment>
<gene>
    <name evidence="2" type="ORF">GRI72_02965</name>
</gene>
<proteinExistence type="predicted"/>
<name>A0ABW9USE7_9SPHN</name>
<accession>A0ABW9USE7</accession>
<organism evidence="2 3">
    <name type="scientific">Pelagerythrobacter marinus</name>
    <dbReference type="NCBI Taxonomy" id="538382"/>
    <lineage>
        <taxon>Bacteria</taxon>
        <taxon>Pseudomonadati</taxon>
        <taxon>Pseudomonadota</taxon>
        <taxon>Alphaproteobacteria</taxon>
        <taxon>Sphingomonadales</taxon>
        <taxon>Erythrobacteraceae</taxon>
        <taxon>Pelagerythrobacter</taxon>
    </lineage>
</organism>
<keyword evidence="1" id="KW-0812">Transmembrane</keyword>
<protein>
    <submittedName>
        <fullName evidence="2">Uncharacterized protein</fullName>
    </submittedName>
</protein>
<evidence type="ECO:0000256" key="1">
    <source>
        <dbReference type="SAM" id="Phobius"/>
    </source>
</evidence>
<feature type="transmembrane region" description="Helical" evidence="1">
    <location>
        <begin position="59"/>
        <end position="79"/>
    </location>
</feature>
<evidence type="ECO:0000313" key="2">
    <source>
        <dbReference type="EMBL" id="MXO67794.1"/>
    </source>
</evidence>
<keyword evidence="1" id="KW-1133">Transmembrane helix</keyword>
<dbReference type="EMBL" id="WTYO01000001">
    <property type="protein sequence ID" value="MXO67794.1"/>
    <property type="molecule type" value="Genomic_DNA"/>
</dbReference>